<keyword evidence="13 16" id="KW-0173">Coenzyme A biosynthesis</keyword>
<evidence type="ECO:0000256" key="9">
    <source>
        <dbReference type="ARBA" id="ARBA00022741"/>
    </source>
</evidence>
<dbReference type="OrthoDB" id="14683at2"/>
<feature type="binding site" evidence="16">
    <location>
        <position position="118"/>
    </location>
    <ligand>
        <name>ATP</name>
        <dbReference type="ChEBI" id="CHEBI:30616"/>
    </ligand>
</feature>
<dbReference type="NCBIfam" id="TIGR00671">
    <property type="entry name" value="baf"/>
    <property type="match status" value="1"/>
</dbReference>
<dbReference type="eggNOG" id="COG1521">
    <property type="taxonomic scope" value="Bacteria"/>
</dbReference>
<keyword evidence="12 16" id="KW-0630">Potassium</keyword>
<feature type="binding site" evidence="16">
    <location>
        <position position="90"/>
    </location>
    <ligand>
        <name>substrate</name>
    </ligand>
</feature>
<sequence>MQSTERKLVVLDVGNTAVKAALFEGGKLFSLFTVPTARASEELPLQLKNLSGTPLAYASVVPEVSRLIDKLFPQSFSVSRAQKLPINVNYGSKMGADRLAAMSALHHFESYVVVSCGTATVIDAVKEKEFVGGYILPGLYTMAEALREKTALLPEVKEFKTLKPGRSTRECISAGILAATVGAVKAVVEHIGIEPNRVFLTGGAAKDVGRVTGWRLVEGLVLRGIVTLYLLNKGGKIPPTVYLP</sequence>
<gene>
    <name evidence="16" type="primary">coaX</name>
    <name evidence="17" type="ordered locus">Theam_0428</name>
</gene>
<evidence type="ECO:0000256" key="14">
    <source>
        <dbReference type="ARBA" id="ARBA00038036"/>
    </source>
</evidence>
<dbReference type="EC" id="2.7.1.33" evidence="6 16"/>
<evidence type="ECO:0000256" key="4">
    <source>
        <dbReference type="ARBA" id="ARBA00005225"/>
    </source>
</evidence>
<dbReference type="STRING" id="648996.Theam_0428"/>
<name>E8T562_THEA1</name>
<comment type="subcellular location">
    <subcellularLocation>
        <location evidence="3 16">Cytoplasm</location>
    </subcellularLocation>
</comment>
<evidence type="ECO:0000256" key="13">
    <source>
        <dbReference type="ARBA" id="ARBA00022993"/>
    </source>
</evidence>
<dbReference type="GO" id="GO:0004594">
    <property type="term" value="F:pantothenate kinase activity"/>
    <property type="evidence" value="ECO:0007669"/>
    <property type="project" value="UniProtKB-UniRule"/>
</dbReference>
<evidence type="ECO:0000256" key="16">
    <source>
        <dbReference type="HAMAP-Rule" id="MF_01274"/>
    </source>
</evidence>
<evidence type="ECO:0000256" key="6">
    <source>
        <dbReference type="ARBA" id="ARBA00012102"/>
    </source>
</evidence>
<comment type="subunit">
    <text evidence="5 16">Homodimer.</text>
</comment>
<keyword evidence="10 16" id="KW-0418">Kinase</keyword>
<accession>E8T562</accession>
<dbReference type="PANTHER" id="PTHR34265:SF1">
    <property type="entry name" value="TYPE III PANTOTHENATE KINASE"/>
    <property type="match status" value="1"/>
</dbReference>
<keyword evidence="11 16" id="KW-0067">ATP-binding</keyword>
<keyword evidence="18" id="KW-1185">Reference proteome</keyword>
<comment type="pathway">
    <text evidence="4 16">Cofactor biosynthesis; coenzyme A biosynthesis; CoA from (R)-pantothenate: step 1/5.</text>
</comment>
<evidence type="ECO:0000256" key="7">
    <source>
        <dbReference type="ARBA" id="ARBA00022490"/>
    </source>
</evidence>
<dbReference type="Proteomes" id="UP000006362">
    <property type="component" value="Chromosome"/>
</dbReference>
<dbReference type="GO" id="GO:0005524">
    <property type="term" value="F:ATP binding"/>
    <property type="evidence" value="ECO:0007669"/>
    <property type="project" value="UniProtKB-UniRule"/>
</dbReference>
<dbReference type="EMBL" id="CP002444">
    <property type="protein sequence ID" value="ADU96400.1"/>
    <property type="molecule type" value="Genomic_DNA"/>
</dbReference>
<evidence type="ECO:0000313" key="18">
    <source>
        <dbReference type="Proteomes" id="UP000006362"/>
    </source>
</evidence>
<evidence type="ECO:0000256" key="2">
    <source>
        <dbReference type="ARBA" id="ARBA00001958"/>
    </source>
</evidence>
<comment type="caution">
    <text evidence="16">Lacks conserved residue(s) required for the propagation of feature annotation.</text>
</comment>
<evidence type="ECO:0000256" key="15">
    <source>
        <dbReference type="ARBA" id="ARBA00040883"/>
    </source>
</evidence>
<keyword evidence="8 16" id="KW-0808">Transferase</keyword>
<keyword evidence="7 16" id="KW-0963">Cytoplasm</keyword>
<feature type="active site" description="Proton acceptor" evidence="16">
    <location>
        <position position="97"/>
    </location>
</feature>
<dbReference type="PANTHER" id="PTHR34265">
    <property type="entry name" value="TYPE III PANTOTHENATE KINASE"/>
    <property type="match status" value="1"/>
</dbReference>
<dbReference type="CDD" id="cd24015">
    <property type="entry name" value="ASKHA_NBD_PanK-III"/>
    <property type="match status" value="1"/>
</dbReference>
<feature type="binding site" evidence="16">
    <location>
        <position position="168"/>
    </location>
    <ligand>
        <name>substrate</name>
    </ligand>
</feature>
<dbReference type="Gene3D" id="3.30.420.40">
    <property type="match status" value="2"/>
</dbReference>
<dbReference type="KEGG" id="tam:Theam_0428"/>
<comment type="function">
    <text evidence="16">Catalyzes the phosphorylation of pantothenate (Pan), the first step in CoA biosynthesis.</text>
</comment>
<feature type="binding site" evidence="16">
    <location>
        <begin position="95"/>
        <end position="98"/>
    </location>
    <ligand>
        <name>substrate</name>
    </ligand>
</feature>
<dbReference type="AlphaFoldDB" id="E8T562"/>
<dbReference type="HAMAP" id="MF_01274">
    <property type="entry name" value="Pantothen_kinase_3"/>
    <property type="match status" value="1"/>
</dbReference>
<comment type="cofactor">
    <cofactor evidence="16">
        <name>NH4(+)</name>
        <dbReference type="ChEBI" id="CHEBI:28938"/>
    </cofactor>
    <cofactor evidence="16">
        <name>K(+)</name>
        <dbReference type="ChEBI" id="CHEBI:29103"/>
    </cofactor>
    <text evidence="16">A monovalent cation. Ammonium or potassium.</text>
</comment>
<dbReference type="GO" id="GO:0015937">
    <property type="term" value="P:coenzyme A biosynthetic process"/>
    <property type="evidence" value="ECO:0007669"/>
    <property type="project" value="UniProtKB-UniRule"/>
</dbReference>
<comment type="catalytic activity">
    <reaction evidence="1 16">
        <text>(R)-pantothenate + ATP = (R)-4'-phosphopantothenate + ADP + H(+)</text>
        <dbReference type="Rhea" id="RHEA:16373"/>
        <dbReference type="ChEBI" id="CHEBI:10986"/>
        <dbReference type="ChEBI" id="CHEBI:15378"/>
        <dbReference type="ChEBI" id="CHEBI:29032"/>
        <dbReference type="ChEBI" id="CHEBI:30616"/>
        <dbReference type="ChEBI" id="CHEBI:456216"/>
        <dbReference type="EC" id="2.7.1.33"/>
    </reaction>
</comment>
<evidence type="ECO:0000256" key="5">
    <source>
        <dbReference type="ARBA" id="ARBA00011738"/>
    </source>
</evidence>
<comment type="cofactor">
    <cofactor evidence="2">
        <name>K(+)</name>
        <dbReference type="ChEBI" id="CHEBI:29103"/>
    </cofactor>
</comment>
<organism evidence="17 18">
    <name type="scientific">Thermovibrio ammonificans (strain DSM 15698 / JCM 12110 / HB-1)</name>
    <dbReference type="NCBI Taxonomy" id="648996"/>
    <lineage>
        <taxon>Bacteria</taxon>
        <taxon>Pseudomonadati</taxon>
        <taxon>Aquificota</taxon>
        <taxon>Aquificia</taxon>
        <taxon>Desulfurobacteriales</taxon>
        <taxon>Desulfurobacteriaceae</taxon>
        <taxon>Thermovibrio</taxon>
    </lineage>
</organism>
<feature type="binding site" evidence="16">
    <location>
        <begin position="12"/>
        <end position="19"/>
    </location>
    <ligand>
        <name>ATP</name>
        <dbReference type="ChEBI" id="CHEBI:30616"/>
    </ligand>
</feature>
<dbReference type="UniPathway" id="UPA00241">
    <property type="reaction ID" value="UER00352"/>
</dbReference>
<evidence type="ECO:0000256" key="11">
    <source>
        <dbReference type="ARBA" id="ARBA00022840"/>
    </source>
</evidence>
<evidence type="ECO:0000256" key="1">
    <source>
        <dbReference type="ARBA" id="ARBA00001206"/>
    </source>
</evidence>
<evidence type="ECO:0000256" key="10">
    <source>
        <dbReference type="ARBA" id="ARBA00022777"/>
    </source>
</evidence>
<dbReference type="GO" id="GO:0005737">
    <property type="term" value="C:cytoplasm"/>
    <property type="evidence" value="ECO:0007669"/>
    <property type="project" value="UniProtKB-SubCell"/>
</dbReference>
<evidence type="ECO:0000256" key="8">
    <source>
        <dbReference type="ARBA" id="ARBA00022679"/>
    </source>
</evidence>
<reference evidence="17" key="1">
    <citation type="submission" date="2011-01" db="EMBL/GenBank/DDBJ databases">
        <title>Complete sequence of chromosome of Thermovibrio ammonificans HB-1.</title>
        <authorList>
            <consortium name="US DOE Joint Genome Institute"/>
            <person name="Lucas S."/>
            <person name="Copeland A."/>
            <person name="Lapidus A."/>
            <person name="Cheng J.-F."/>
            <person name="Goodwin L."/>
            <person name="Pitluck S."/>
            <person name="Davenport K."/>
            <person name="Detter J.C."/>
            <person name="Han C."/>
            <person name="Tapia R."/>
            <person name="Land M."/>
            <person name="Hauser L."/>
            <person name="Kyrpides N."/>
            <person name="Ivanova N."/>
            <person name="Ovchinnikova G."/>
            <person name="Vetriani C."/>
            <person name="Woyke T."/>
        </authorList>
    </citation>
    <scope>NUCLEOTIDE SEQUENCE [LARGE SCALE GENOMIC DNA]</scope>
    <source>
        <strain evidence="17">HB-1</strain>
    </source>
</reference>
<evidence type="ECO:0000256" key="3">
    <source>
        <dbReference type="ARBA" id="ARBA00004496"/>
    </source>
</evidence>
<dbReference type="Pfam" id="PF03309">
    <property type="entry name" value="Pan_kinase"/>
    <property type="match status" value="1"/>
</dbReference>
<dbReference type="RefSeq" id="WP_013537186.1">
    <property type="nucleotide sequence ID" value="NC_014926.1"/>
</dbReference>
<dbReference type="InterPro" id="IPR043129">
    <property type="entry name" value="ATPase_NBD"/>
</dbReference>
<evidence type="ECO:0000256" key="12">
    <source>
        <dbReference type="ARBA" id="ARBA00022958"/>
    </source>
</evidence>
<dbReference type="InterPro" id="IPR004619">
    <property type="entry name" value="Type_III_PanK"/>
</dbReference>
<keyword evidence="9 16" id="KW-0547">Nucleotide-binding</keyword>
<dbReference type="HOGENOM" id="CLU_066627_1_0_0"/>
<dbReference type="SUPFAM" id="SSF53067">
    <property type="entry name" value="Actin-like ATPase domain"/>
    <property type="match status" value="2"/>
</dbReference>
<protein>
    <recommendedName>
        <fullName evidence="15 16">Type III pantothenate kinase</fullName>
        <ecNumber evidence="6 16">2.7.1.33</ecNumber>
    </recommendedName>
    <alternativeName>
        <fullName evidence="16">PanK-III</fullName>
    </alternativeName>
    <alternativeName>
        <fullName evidence="16">Pantothenic acid kinase</fullName>
    </alternativeName>
</protein>
<comment type="similarity">
    <text evidence="14 16">Belongs to the type III pantothenate kinase family.</text>
</comment>
<proteinExistence type="inferred from homology"/>
<evidence type="ECO:0000313" key="17">
    <source>
        <dbReference type="EMBL" id="ADU96400.1"/>
    </source>
</evidence>